<dbReference type="PANTHER" id="PTHR24320:SF148">
    <property type="entry name" value="NAD(P)-BINDING ROSSMANN-FOLD SUPERFAMILY PROTEIN"/>
    <property type="match status" value="1"/>
</dbReference>
<evidence type="ECO:0000256" key="2">
    <source>
        <dbReference type="ARBA" id="ARBA00023002"/>
    </source>
</evidence>
<accession>A0ABY9X9K6</accession>
<organism evidence="3 4">
    <name type="scientific">Archangium minus</name>
    <dbReference type="NCBI Taxonomy" id="83450"/>
    <lineage>
        <taxon>Bacteria</taxon>
        <taxon>Pseudomonadati</taxon>
        <taxon>Myxococcota</taxon>
        <taxon>Myxococcia</taxon>
        <taxon>Myxococcales</taxon>
        <taxon>Cystobacterineae</taxon>
        <taxon>Archangiaceae</taxon>
        <taxon>Archangium</taxon>
    </lineage>
</organism>
<dbReference type="EMBL" id="CP043494">
    <property type="protein sequence ID" value="WNG52051.1"/>
    <property type="molecule type" value="Genomic_DNA"/>
</dbReference>
<evidence type="ECO:0000256" key="1">
    <source>
        <dbReference type="ARBA" id="ARBA00006484"/>
    </source>
</evidence>
<dbReference type="SUPFAM" id="SSF51735">
    <property type="entry name" value="NAD(P)-binding Rossmann-fold domains"/>
    <property type="match status" value="1"/>
</dbReference>
<dbReference type="InterPro" id="IPR002347">
    <property type="entry name" value="SDR_fam"/>
</dbReference>
<name>A0ABY9X9K6_9BACT</name>
<dbReference type="InterPro" id="IPR036291">
    <property type="entry name" value="NAD(P)-bd_dom_sf"/>
</dbReference>
<reference evidence="3 4" key="1">
    <citation type="submission" date="2019-08" db="EMBL/GenBank/DDBJ databases">
        <title>Archangium and Cystobacter genomes.</title>
        <authorList>
            <person name="Chen I.-C.K."/>
            <person name="Wielgoss S."/>
        </authorList>
    </citation>
    <scope>NUCLEOTIDE SEQUENCE [LARGE SCALE GENOMIC DNA]</scope>
    <source>
        <strain evidence="3 4">Cbm 6</strain>
    </source>
</reference>
<dbReference type="InterPro" id="IPR020904">
    <property type="entry name" value="Sc_DH/Rdtase_CS"/>
</dbReference>
<dbReference type="PRINTS" id="PR00081">
    <property type="entry name" value="GDHRDH"/>
</dbReference>
<proteinExistence type="inferred from homology"/>
<dbReference type="PANTHER" id="PTHR24320">
    <property type="entry name" value="RETINOL DEHYDROGENASE"/>
    <property type="match status" value="1"/>
</dbReference>
<dbReference type="Gene3D" id="3.40.50.720">
    <property type="entry name" value="NAD(P)-binding Rossmann-like Domain"/>
    <property type="match status" value="1"/>
</dbReference>
<dbReference type="Proteomes" id="UP001611383">
    <property type="component" value="Chromosome"/>
</dbReference>
<dbReference type="PROSITE" id="PS00061">
    <property type="entry name" value="ADH_SHORT"/>
    <property type="match status" value="1"/>
</dbReference>
<dbReference type="Pfam" id="PF00106">
    <property type="entry name" value="adh_short"/>
    <property type="match status" value="1"/>
</dbReference>
<protein>
    <submittedName>
        <fullName evidence="3">SDR family NAD(P)-dependent oxidoreductase</fullName>
    </submittedName>
</protein>
<comment type="similarity">
    <text evidence="1">Belongs to the short-chain dehydrogenases/reductases (SDR) family.</text>
</comment>
<keyword evidence="2" id="KW-0560">Oxidoreductase</keyword>
<evidence type="ECO:0000313" key="4">
    <source>
        <dbReference type="Proteomes" id="UP001611383"/>
    </source>
</evidence>
<gene>
    <name evidence="3" type="ORF">F0U60_54065</name>
</gene>
<evidence type="ECO:0000313" key="3">
    <source>
        <dbReference type="EMBL" id="WNG52051.1"/>
    </source>
</evidence>
<dbReference type="RefSeq" id="WP_395812360.1">
    <property type="nucleotide sequence ID" value="NZ_CP043494.1"/>
</dbReference>
<keyword evidence="4" id="KW-1185">Reference proteome</keyword>
<sequence>MGTRGEGRTALITGASSGIGLELTRRMLSEGWQVAALIRSGFPEGDALIQESLSRKQLRIYKADLTDFDSLRRALGQLKAAEEKLDLLFNNAGGSFPDLRFSKQGRELHFEVQTVAPYILLMELRELLRKGTLKRVINTSTNAFASLKQFDPDTLERPTAFKKLFGPYATTKLALSLWTREVAPGVAAEGIKLWSVDPGPNNTLRKGKDSGLPFYITPLMKLFFAHPSQGASRLYDAAVAEHGEASGAYVTKGVAKKLGFEEQGRKVLEKVRAIYEREYVAGAKAA</sequence>